<evidence type="ECO:0000256" key="2">
    <source>
        <dbReference type="ARBA" id="ARBA00023125"/>
    </source>
</evidence>
<dbReference type="InterPro" id="IPR018356">
    <property type="entry name" value="Tscrpt_reg_HTH_DeoR_CS"/>
</dbReference>
<dbReference type="SUPFAM" id="SSF46785">
    <property type="entry name" value="Winged helix' DNA-binding domain"/>
    <property type="match status" value="1"/>
</dbReference>
<dbReference type="PANTHER" id="PTHR30363:SF58">
    <property type="entry name" value="REGULATORY PROTEIN, DEOR FAMILY"/>
    <property type="match status" value="1"/>
</dbReference>
<dbReference type="Gene3D" id="3.40.50.1360">
    <property type="match status" value="1"/>
</dbReference>
<dbReference type="Gene3D" id="1.10.10.10">
    <property type="entry name" value="Winged helix-like DNA-binding domain superfamily/Winged helix DNA-binding domain"/>
    <property type="match status" value="1"/>
</dbReference>
<dbReference type="Proteomes" id="UP000595197">
    <property type="component" value="Chromosome"/>
</dbReference>
<evidence type="ECO:0000256" key="1">
    <source>
        <dbReference type="ARBA" id="ARBA00023015"/>
    </source>
</evidence>
<sequence>MIPAERQHFITSSLAGRGVISIAELTALLGVSHMTVRRDIQQLERDGHVMTVPGGVRLPERISVEPSHVVKSRLQHEQKAAIGRAAAALVPEGAVVYLDAGTTTLEIARRLPERSDITVVTNDFVVAGYLARHSACRLYHTGGEVERENQSCVGDTAAQAVRRYNFDVAFLSTSSWGMRGVSTPAENKVPVKQAIVQSAVKAVLVTDSSKYGKVGTFNAVPLDALSAVVTDAGLAPNVRDAIARMGITVHIADQFAESETV</sequence>
<feature type="domain" description="HTH deoR-type" evidence="4">
    <location>
        <begin position="3"/>
        <end position="58"/>
    </location>
</feature>
<dbReference type="InterPro" id="IPR036388">
    <property type="entry name" value="WH-like_DNA-bd_sf"/>
</dbReference>
<dbReference type="SUPFAM" id="SSF100950">
    <property type="entry name" value="NagB/RpiA/CoA transferase-like"/>
    <property type="match status" value="1"/>
</dbReference>
<dbReference type="InterPro" id="IPR001034">
    <property type="entry name" value="DeoR_HTH"/>
</dbReference>
<organism evidence="5 6">
    <name type="scientific">Skermanella cutis</name>
    <dbReference type="NCBI Taxonomy" id="2775420"/>
    <lineage>
        <taxon>Bacteria</taxon>
        <taxon>Pseudomonadati</taxon>
        <taxon>Pseudomonadota</taxon>
        <taxon>Alphaproteobacteria</taxon>
        <taxon>Rhodospirillales</taxon>
        <taxon>Azospirillaceae</taxon>
        <taxon>Skermanella</taxon>
    </lineage>
</organism>
<accession>A0ABX7BDB5</accession>
<keyword evidence="1" id="KW-0805">Transcription regulation</keyword>
<reference evidence="5" key="1">
    <citation type="submission" date="2021-02" db="EMBL/GenBank/DDBJ databases">
        <title>Skermanella TT6 skin isolate.</title>
        <authorList>
            <person name="Lee K."/>
            <person name="Ganzorig M."/>
        </authorList>
    </citation>
    <scope>NUCLEOTIDE SEQUENCE</scope>
    <source>
        <strain evidence="5">TT6</strain>
    </source>
</reference>
<dbReference type="PANTHER" id="PTHR30363">
    <property type="entry name" value="HTH-TYPE TRANSCRIPTIONAL REGULATOR SRLR-RELATED"/>
    <property type="match status" value="1"/>
</dbReference>
<dbReference type="SMART" id="SM01134">
    <property type="entry name" value="DeoRC"/>
    <property type="match status" value="1"/>
</dbReference>
<keyword evidence="2" id="KW-0238">DNA-binding</keyword>
<dbReference type="SMART" id="SM00420">
    <property type="entry name" value="HTH_DEOR"/>
    <property type="match status" value="1"/>
</dbReference>
<evidence type="ECO:0000313" key="5">
    <source>
        <dbReference type="EMBL" id="QQP92398.1"/>
    </source>
</evidence>
<protein>
    <submittedName>
        <fullName evidence="5">DeoR/GlpR transcriptional regulator</fullName>
    </submittedName>
</protein>
<proteinExistence type="predicted"/>
<dbReference type="PROSITE" id="PS51000">
    <property type="entry name" value="HTH_DEOR_2"/>
    <property type="match status" value="1"/>
</dbReference>
<gene>
    <name evidence="5" type="ORF">IGS68_11460</name>
</gene>
<evidence type="ECO:0000256" key="3">
    <source>
        <dbReference type="ARBA" id="ARBA00023163"/>
    </source>
</evidence>
<keyword evidence="3" id="KW-0804">Transcription</keyword>
<dbReference type="InterPro" id="IPR050313">
    <property type="entry name" value="Carb_Metab_HTH_regulators"/>
</dbReference>
<dbReference type="Pfam" id="PF08220">
    <property type="entry name" value="HTH_DeoR"/>
    <property type="match status" value="1"/>
</dbReference>
<dbReference type="InterPro" id="IPR037171">
    <property type="entry name" value="NagB/RpiA_transferase-like"/>
</dbReference>
<dbReference type="EMBL" id="CP067420">
    <property type="protein sequence ID" value="QQP92398.1"/>
    <property type="molecule type" value="Genomic_DNA"/>
</dbReference>
<dbReference type="InterPro" id="IPR014036">
    <property type="entry name" value="DeoR-like_C"/>
</dbReference>
<name>A0ABX7BDB5_9PROT</name>
<dbReference type="InterPro" id="IPR036390">
    <property type="entry name" value="WH_DNA-bd_sf"/>
</dbReference>
<dbReference type="PROSITE" id="PS00894">
    <property type="entry name" value="HTH_DEOR_1"/>
    <property type="match status" value="1"/>
</dbReference>
<dbReference type="Pfam" id="PF00455">
    <property type="entry name" value="DeoRC"/>
    <property type="match status" value="1"/>
</dbReference>
<evidence type="ECO:0000313" key="6">
    <source>
        <dbReference type="Proteomes" id="UP000595197"/>
    </source>
</evidence>
<evidence type="ECO:0000259" key="4">
    <source>
        <dbReference type="PROSITE" id="PS51000"/>
    </source>
</evidence>
<keyword evidence="6" id="KW-1185">Reference proteome</keyword>